<evidence type="ECO:0000313" key="1">
    <source>
        <dbReference type="EMBL" id="KAA6460473.1"/>
    </source>
</evidence>
<dbReference type="AlphaFoldDB" id="A0A9W7UQB5"/>
<gene>
    <name evidence="1" type="ORF">DX932_19895</name>
</gene>
<evidence type="ECO:0008006" key="3">
    <source>
        <dbReference type="Google" id="ProtNLM"/>
    </source>
</evidence>
<name>A0A9W7UQB5_BACCE</name>
<dbReference type="Proteomes" id="UP000323321">
    <property type="component" value="Unassembled WGS sequence"/>
</dbReference>
<accession>A0A9W7UQB5</accession>
<evidence type="ECO:0000313" key="2">
    <source>
        <dbReference type="Proteomes" id="UP000323321"/>
    </source>
</evidence>
<proteinExistence type="predicted"/>
<sequence length="55" mass="6544">MQIVTRDGSLTFRRAILKANSDMVQISDRFHIIQSLLKWLYVPHFNIEHKILGYE</sequence>
<comment type="caution">
    <text evidence="1">The sequence shown here is derived from an EMBL/GenBank/DDBJ whole genome shotgun (WGS) entry which is preliminary data.</text>
</comment>
<reference evidence="1 2" key="1">
    <citation type="submission" date="2018-08" db="EMBL/GenBank/DDBJ databases">
        <title>Bacillus phenotypic plasticity.</title>
        <authorList>
            <person name="Hurtado E."/>
        </authorList>
    </citation>
    <scope>NUCLEOTIDE SEQUENCE [LARGE SCALE GENOMIC DNA]</scope>
    <source>
        <strain evidence="1 2">111b</strain>
    </source>
</reference>
<protein>
    <recommendedName>
        <fullName evidence="3">Transposase IS204/IS1001/IS1096/IS1165 DDE domain-containing protein</fullName>
    </recommendedName>
</protein>
<organism evidence="1 2">
    <name type="scientific">Bacillus cereus</name>
    <dbReference type="NCBI Taxonomy" id="1396"/>
    <lineage>
        <taxon>Bacteria</taxon>
        <taxon>Bacillati</taxon>
        <taxon>Bacillota</taxon>
        <taxon>Bacilli</taxon>
        <taxon>Bacillales</taxon>
        <taxon>Bacillaceae</taxon>
        <taxon>Bacillus</taxon>
        <taxon>Bacillus cereus group</taxon>
    </lineage>
</organism>
<dbReference type="EMBL" id="QSMZ01000018">
    <property type="protein sequence ID" value="KAA6460473.1"/>
    <property type="molecule type" value="Genomic_DNA"/>
</dbReference>